<dbReference type="Proteomes" id="UP001203972">
    <property type="component" value="Unassembled WGS sequence"/>
</dbReference>
<gene>
    <name evidence="1" type="ORF">MKC95_21410</name>
</gene>
<protein>
    <submittedName>
        <fullName evidence="1">Uncharacterized protein</fullName>
    </submittedName>
</protein>
<dbReference type="RefSeq" id="WP_148558589.1">
    <property type="nucleotide sequence ID" value="NZ_AP025565.1"/>
</dbReference>
<dbReference type="AlphaFoldDB" id="A0AAP2XUL4"/>
<evidence type="ECO:0000313" key="2">
    <source>
        <dbReference type="Proteomes" id="UP001203972"/>
    </source>
</evidence>
<reference evidence="1" key="1">
    <citation type="journal article" date="2022" name="Clin. Infect. Dis.">
        <title>Association between Clostridium innocuum and antibiotic-associated diarrhea in adults and children: A cross-sectional study and comparative genomics analysis.</title>
        <authorList>
            <person name="Cherny K.E."/>
            <person name="Muscat E.B."/>
            <person name="Balaji A."/>
            <person name="Mukherjee J."/>
            <person name="Ozer E.A."/>
            <person name="Angarone M.P."/>
            <person name="Hauser A.R."/>
            <person name="Sichel J.S."/>
            <person name="Amponsah E."/>
            <person name="Kociolek L.K."/>
        </authorList>
    </citation>
    <scope>NUCLEOTIDE SEQUENCE</scope>
    <source>
        <strain evidence="1">NU1-AC-029v</strain>
    </source>
</reference>
<accession>A0AAP2XUL4</accession>
<evidence type="ECO:0000313" key="1">
    <source>
        <dbReference type="EMBL" id="MCR0235330.1"/>
    </source>
</evidence>
<comment type="caution">
    <text evidence="1">The sequence shown here is derived from an EMBL/GenBank/DDBJ whole genome shotgun (WGS) entry which is preliminary data.</text>
</comment>
<proteinExistence type="predicted"/>
<name>A0AAP2XUL4_CLOIN</name>
<organism evidence="1 2">
    <name type="scientific">Clostridium innocuum</name>
    <dbReference type="NCBI Taxonomy" id="1522"/>
    <lineage>
        <taxon>Bacteria</taxon>
        <taxon>Bacillati</taxon>
        <taxon>Bacillota</taxon>
        <taxon>Clostridia</taxon>
        <taxon>Eubacteriales</taxon>
        <taxon>Clostridiaceae</taxon>
        <taxon>Clostridium</taxon>
    </lineage>
</organism>
<sequence>MVKYEVILDRLEKLTNDIRFKNGNHLSDIYECLMANDEERMYVDYILDKQQEDGTIQVKALAHNEVDSSHICEIHLDNQGHIEYGIVPDWDYNVDSYLLDDLENGFEIKYMPLEDHAVHWYCINDLRGEIGAEKGLQLYLAYCQAHDITHESLLTVRKDAPDIHDLYQEVNQNYKIIAEESCGHKAVVLAYNKRAPQRYVTWNTTRNRERGYDQGHYYNDYGRAFKDFKIRSHEMLEKHIHLQKERSKPKEKQHGER</sequence>
<dbReference type="EMBL" id="JAKTMA010000060">
    <property type="protein sequence ID" value="MCR0235330.1"/>
    <property type="molecule type" value="Genomic_DNA"/>
</dbReference>